<dbReference type="Proteomes" id="UP000298653">
    <property type="component" value="Chromosome"/>
</dbReference>
<keyword evidence="2" id="KW-1185">Reference proteome</keyword>
<protein>
    <submittedName>
        <fullName evidence="1">Uncharacterized protein</fullName>
    </submittedName>
</protein>
<name>A0A4P8IG14_9FIRM</name>
<reference evidence="1 2" key="1">
    <citation type="submission" date="2019-05" db="EMBL/GenBank/DDBJ databases">
        <title>Complete genome sequencing of Anaerostipes rhamnosivorans.</title>
        <authorList>
            <person name="Bui T.P.N."/>
            <person name="de Vos W.M."/>
        </authorList>
    </citation>
    <scope>NUCLEOTIDE SEQUENCE [LARGE SCALE GENOMIC DNA]</scope>
    <source>
        <strain evidence="1 2">1y2</strain>
    </source>
</reference>
<dbReference type="EMBL" id="CP040058">
    <property type="protein sequence ID" value="QCP34079.1"/>
    <property type="molecule type" value="Genomic_DNA"/>
</dbReference>
<evidence type="ECO:0000313" key="1">
    <source>
        <dbReference type="EMBL" id="QCP34079.1"/>
    </source>
</evidence>
<sequence length="343" mass="41270">MELEVFNDETDIGDIIEELLPKYLYREQYLKCVKKFEDIFHWTEDQFFHEMDAFHELLLYKFLGYMACIQKDISDFKDIYFNVKGHKLIEAAAWMDLEEDGESTLQECKDLYYEVFCYPDLLFEDTDFLLLGSLYNNRYLGDTSIEYFAGINIDYYFELLPLDIQEHYKTKHITLTSVISDMLQYLDERMKYGSLYKLFWEGDDPVKEDRVQLILENIMDAYFYNQEIEITREAQLGNGRVDFKLYKNKQEDEKILIELKRASSSYLKKGYEQQLTNYMKSSNYKNAFYLIACFTDQEYEKTVQFIRNHIYTDTVQLYINIKILDCRKRNTASQLHKTEHLII</sequence>
<organism evidence="1 2">
    <name type="scientific">Anaerostipes rhamnosivorans</name>
    <dbReference type="NCBI Taxonomy" id="1229621"/>
    <lineage>
        <taxon>Bacteria</taxon>
        <taxon>Bacillati</taxon>
        <taxon>Bacillota</taxon>
        <taxon>Clostridia</taxon>
        <taxon>Lachnospirales</taxon>
        <taxon>Lachnospiraceae</taxon>
        <taxon>Anaerostipes</taxon>
    </lineage>
</organism>
<gene>
    <name evidence="1" type="ORF">AR1Y2_0625</name>
</gene>
<dbReference type="KEGG" id="arf:AR1Y2_0625"/>
<accession>A0A4P8IG14</accession>
<dbReference type="AlphaFoldDB" id="A0A4P8IG14"/>
<evidence type="ECO:0000313" key="2">
    <source>
        <dbReference type="Proteomes" id="UP000298653"/>
    </source>
</evidence>
<proteinExistence type="predicted"/>